<evidence type="ECO:0000256" key="1">
    <source>
        <dbReference type="ARBA" id="ARBA00002734"/>
    </source>
</evidence>
<evidence type="ECO:0000256" key="8">
    <source>
        <dbReference type="ARBA" id="ARBA00022598"/>
    </source>
</evidence>
<evidence type="ECO:0000256" key="6">
    <source>
        <dbReference type="ARBA" id="ARBA00015655"/>
    </source>
</evidence>
<evidence type="ECO:0000256" key="17">
    <source>
        <dbReference type="HAMAP-Rule" id="MF_00639"/>
    </source>
</evidence>
<evidence type="ECO:0000256" key="7">
    <source>
        <dbReference type="ARBA" id="ARBA00022490"/>
    </source>
</evidence>
<reference evidence="21 22" key="1">
    <citation type="submission" date="2016-11" db="EMBL/GenBank/DDBJ databases">
        <authorList>
            <person name="Jaros S."/>
            <person name="Januszkiewicz K."/>
            <person name="Wedrychowicz H."/>
        </authorList>
    </citation>
    <scope>NUCLEOTIDE SEQUENCE [LARGE SCALE GENOMIC DNA]</scope>
    <source>
        <strain evidence="21 22">DSM 15692</strain>
    </source>
</reference>
<feature type="domain" description="Mur ligase C-terminal" evidence="19">
    <location>
        <begin position="316"/>
        <end position="429"/>
    </location>
</feature>
<keyword evidence="17 18" id="KW-0132">Cell division</keyword>
<dbReference type="Gene3D" id="3.40.1190.10">
    <property type="entry name" value="Mur-like, catalytic domain"/>
    <property type="match status" value="1"/>
</dbReference>
<dbReference type="GO" id="GO:0008764">
    <property type="term" value="F:UDP-N-acetylmuramoylalanine-D-glutamate ligase activity"/>
    <property type="evidence" value="ECO:0007669"/>
    <property type="project" value="UniProtKB-UniRule"/>
</dbReference>
<dbReference type="InterPro" id="IPR013221">
    <property type="entry name" value="Mur_ligase_cen"/>
</dbReference>
<dbReference type="Pfam" id="PF21799">
    <property type="entry name" value="MurD-like_N"/>
    <property type="match status" value="1"/>
</dbReference>
<evidence type="ECO:0000256" key="18">
    <source>
        <dbReference type="RuleBase" id="RU003664"/>
    </source>
</evidence>
<comment type="function">
    <text evidence="1 17 18">Cell wall formation. Catalyzes the addition of glutamate to the nucleotide precursor UDP-N-acetylmuramoyl-L-alanine (UMA).</text>
</comment>
<dbReference type="GO" id="GO:0005737">
    <property type="term" value="C:cytoplasm"/>
    <property type="evidence" value="ECO:0007669"/>
    <property type="project" value="UniProtKB-SubCell"/>
</dbReference>
<dbReference type="Proteomes" id="UP000184128">
    <property type="component" value="Unassembled WGS sequence"/>
</dbReference>
<evidence type="ECO:0000313" key="22">
    <source>
        <dbReference type="Proteomes" id="UP000184128"/>
    </source>
</evidence>
<keyword evidence="17 18" id="KW-0131">Cell cycle</keyword>
<keyword evidence="10 17" id="KW-0067">ATP-binding</keyword>
<dbReference type="RefSeq" id="WP_073295236.1">
    <property type="nucleotide sequence ID" value="NZ_FQUF01000004.1"/>
</dbReference>
<name>A0A1M4T0C1_9LACT</name>
<dbReference type="NCBIfam" id="TIGR01087">
    <property type="entry name" value="murD"/>
    <property type="match status" value="1"/>
</dbReference>
<dbReference type="HAMAP" id="MF_00639">
    <property type="entry name" value="MurD"/>
    <property type="match status" value="1"/>
</dbReference>
<dbReference type="UniPathway" id="UPA00219"/>
<evidence type="ECO:0000256" key="2">
    <source>
        <dbReference type="ARBA" id="ARBA00004496"/>
    </source>
</evidence>
<dbReference type="SUPFAM" id="SSF51984">
    <property type="entry name" value="MurCD N-terminal domain"/>
    <property type="match status" value="1"/>
</dbReference>
<dbReference type="PANTHER" id="PTHR43692">
    <property type="entry name" value="UDP-N-ACETYLMURAMOYLALANINE--D-GLUTAMATE LIGASE"/>
    <property type="match status" value="1"/>
</dbReference>
<evidence type="ECO:0000256" key="13">
    <source>
        <dbReference type="ARBA" id="ARBA00023316"/>
    </source>
</evidence>
<comment type="subcellular location">
    <subcellularLocation>
        <location evidence="2 17 18">Cytoplasm</location>
    </subcellularLocation>
</comment>
<evidence type="ECO:0000256" key="11">
    <source>
        <dbReference type="ARBA" id="ARBA00022960"/>
    </source>
</evidence>
<feature type="domain" description="Mur ligase central" evidence="20">
    <location>
        <begin position="117"/>
        <end position="294"/>
    </location>
</feature>
<keyword evidence="7 17" id="KW-0963">Cytoplasm</keyword>
<dbReference type="InterPro" id="IPR036615">
    <property type="entry name" value="Mur_ligase_C_dom_sf"/>
</dbReference>
<comment type="similarity">
    <text evidence="4 17">Belongs to the MurCDEF family.</text>
</comment>
<organism evidence="21 22">
    <name type="scientific">Atopostipes suicloacalis DSM 15692</name>
    <dbReference type="NCBI Taxonomy" id="1121025"/>
    <lineage>
        <taxon>Bacteria</taxon>
        <taxon>Bacillati</taxon>
        <taxon>Bacillota</taxon>
        <taxon>Bacilli</taxon>
        <taxon>Lactobacillales</taxon>
        <taxon>Carnobacteriaceae</taxon>
        <taxon>Atopostipes</taxon>
    </lineage>
</organism>
<dbReference type="STRING" id="1121025.SAMN02745249_00314"/>
<evidence type="ECO:0000256" key="12">
    <source>
        <dbReference type="ARBA" id="ARBA00022984"/>
    </source>
</evidence>
<dbReference type="GO" id="GO:0051301">
    <property type="term" value="P:cell division"/>
    <property type="evidence" value="ECO:0007669"/>
    <property type="project" value="UniProtKB-KW"/>
</dbReference>
<accession>A0A1M4T0C1</accession>
<dbReference type="SUPFAM" id="SSF53244">
    <property type="entry name" value="MurD-like peptide ligases, peptide-binding domain"/>
    <property type="match status" value="1"/>
</dbReference>
<dbReference type="InterPro" id="IPR004101">
    <property type="entry name" value="Mur_ligase_C"/>
</dbReference>
<evidence type="ECO:0000256" key="5">
    <source>
        <dbReference type="ARBA" id="ARBA00012212"/>
    </source>
</evidence>
<keyword evidence="11 17" id="KW-0133">Cell shape</keyword>
<evidence type="ECO:0000256" key="3">
    <source>
        <dbReference type="ARBA" id="ARBA00004752"/>
    </source>
</evidence>
<keyword evidence="12 17" id="KW-0573">Peptidoglycan synthesis</keyword>
<dbReference type="InterPro" id="IPR036565">
    <property type="entry name" value="Mur-like_cat_sf"/>
</dbReference>
<feature type="binding site" evidence="17">
    <location>
        <begin position="119"/>
        <end position="125"/>
    </location>
    <ligand>
        <name>ATP</name>
        <dbReference type="ChEBI" id="CHEBI:30616"/>
    </ligand>
</feature>
<dbReference type="EC" id="6.3.2.9" evidence="5 17"/>
<dbReference type="Gene3D" id="3.40.50.720">
    <property type="entry name" value="NAD(P)-binding Rossmann-like Domain"/>
    <property type="match status" value="1"/>
</dbReference>
<dbReference type="Gene3D" id="3.90.190.20">
    <property type="entry name" value="Mur ligase, C-terminal domain"/>
    <property type="match status" value="1"/>
</dbReference>
<proteinExistence type="inferred from homology"/>
<dbReference type="SUPFAM" id="SSF53623">
    <property type="entry name" value="MurD-like peptide ligases, catalytic domain"/>
    <property type="match status" value="1"/>
</dbReference>
<dbReference type="GO" id="GO:0005524">
    <property type="term" value="F:ATP binding"/>
    <property type="evidence" value="ECO:0007669"/>
    <property type="project" value="UniProtKB-UniRule"/>
</dbReference>
<evidence type="ECO:0000259" key="20">
    <source>
        <dbReference type="Pfam" id="PF08245"/>
    </source>
</evidence>
<evidence type="ECO:0000256" key="16">
    <source>
        <dbReference type="ARBA" id="ARBA00047632"/>
    </source>
</evidence>
<dbReference type="InterPro" id="IPR005762">
    <property type="entry name" value="MurD"/>
</dbReference>
<comment type="catalytic activity">
    <reaction evidence="16 17 18">
        <text>UDP-N-acetyl-alpha-D-muramoyl-L-alanine + D-glutamate + ATP = UDP-N-acetyl-alpha-D-muramoyl-L-alanyl-D-glutamate + ADP + phosphate + H(+)</text>
        <dbReference type="Rhea" id="RHEA:16429"/>
        <dbReference type="ChEBI" id="CHEBI:15378"/>
        <dbReference type="ChEBI" id="CHEBI:29986"/>
        <dbReference type="ChEBI" id="CHEBI:30616"/>
        <dbReference type="ChEBI" id="CHEBI:43474"/>
        <dbReference type="ChEBI" id="CHEBI:83898"/>
        <dbReference type="ChEBI" id="CHEBI:83900"/>
        <dbReference type="ChEBI" id="CHEBI:456216"/>
        <dbReference type="EC" id="6.3.2.9"/>
    </reaction>
</comment>
<dbReference type="GO" id="GO:0008360">
    <property type="term" value="P:regulation of cell shape"/>
    <property type="evidence" value="ECO:0007669"/>
    <property type="project" value="UniProtKB-KW"/>
</dbReference>
<dbReference type="OrthoDB" id="9809796at2"/>
<evidence type="ECO:0000313" key="21">
    <source>
        <dbReference type="EMBL" id="SHE37865.1"/>
    </source>
</evidence>
<keyword evidence="13 17" id="KW-0961">Cell wall biogenesis/degradation</keyword>
<evidence type="ECO:0000256" key="10">
    <source>
        <dbReference type="ARBA" id="ARBA00022840"/>
    </source>
</evidence>
<dbReference type="GO" id="GO:0009252">
    <property type="term" value="P:peptidoglycan biosynthetic process"/>
    <property type="evidence" value="ECO:0007669"/>
    <property type="project" value="UniProtKB-UniRule"/>
</dbReference>
<sequence length="461" mass="50520">MTKENRYQGKNVLVLGLAKSGYQSAKLLHTLGAEVTVNDAKELENDNEAQELQTLGIKVISGGHPANLMEDSFDLVVKNPGIPYDNPVIQKALKQKLPVITEVEVAASVMEASIIGVTGTNGKTTTTSIIHEMLNQKRVSGSVYAIGNIGVPASQLALSLKSDDDAVIELSSFQLMGTPTLKPNIAVLTNLYSAHLDYHGSQEAYEEAKMNIMRNQTSEDVTIYNKDQPHLERLVKENSNAQLLPFSRKEYLENGTSVKEGNIYFKGEVVAKVSDIFIQGFHNLENMLAAISVAKLKGVSNEIIQEVMRQFHGVKHRTQFIGEYKGRIFYNDSKATNIEATENALAGFDQPVILLAGGLDRGNSFDSLLPDLKEHVKALITFGETADLMVEVAKKAGITQIKKVEDVTEAVPAAYAMSAVDDIILLSPAAASWDQYDNFEIRGDIFIEAVHNLINLDEKDL</sequence>
<dbReference type="AlphaFoldDB" id="A0A1M4T0C1"/>
<dbReference type="EMBL" id="FQUF01000004">
    <property type="protein sequence ID" value="SHE37865.1"/>
    <property type="molecule type" value="Genomic_DNA"/>
</dbReference>
<comment type="pathway">
    <text evidence="3 17 18">Cell wall biogenesis; peptidoglycan biosynthesis.</text>
</comment>
<dbReference type="GO" id="GO:0071555">
    <property type="term" value="P:cell wall organization"/>
    <property type="evidence" value="ECO:0007669"/>
    <property type="project" value="UniProtKB-KW"/>
</dbReference>
<evidence type="ECO:0000256" key="4">
    <source>
        <dbReference type="ARBA" id="ARBA00010416"/>
    </source>
</evidence>
<keyword evidence="9 17" id="KW-0547">Nucleotide-binding</keyword>
<evidence type="ECO:0000256" key="9">
    <source>
        <dbReference type="ARBA" id="ARBA00022741"/>
    </source>
</evidence>
<protein>
    <recommendedName>
        <fullName evidence="6 17">UDP-N-acetylmuramoylalanine--D-glutamate ligase</fullName>
        <ecNumber evidence="5 17">6.3.2.9</ecNumber>
    </recommendedName>
    <alternativeName>
        <fullName evidence="15 17">D-glutamic acid-adding enzyme</fullName>
    </alternativeName>
    <alternativeName>
        <fullName evidence="14 17">UDP-N-acetylmuramoyl-L-alanyl-D-glutamate synthetase</fullName>
    </alternativeName>
</protein>
<gene>
    <name evidence="17" type="primary">murD</name>
    <name evidence="21" type="ORF">SAMN02745249_00314</name>
</gene>
<dbReference type="Pfam" id="PF08245">
    <property type="entry name" value="Mur_ligase_M"/>
    <property type="match status" value="1"/>
</dbReference>
<evidence type="ECO:0000256" key="15">
    <source>
        <dbReference type="ARBA" id="ARBA00032324"/>
    </source>
</evidence>
<keyword evidence="22" id="KW-1185">Reference proteome</keyword>
<dbReference type="Pfam" id="PF02875">
    <property type="entry name" value="Mur_ligase_C"/>
    <property type="match status" value="1"/>
</dbReference>
<keyword evidence="8 17" id="KW-0436">Ligase</keyword>
<evidence type="ECO:0000256" key="14">
    <source>
        <dbReference type="ARBA" id="ARBA00030398"/>
    </source>
</evidence>
<evidence type="ECO:0000259" key="19">
    <source>
        <dbReference type="Pfam" id="PF02875"/>
    </source>
</evidence>
<dbReference type="PANTHER" id="PTHR43692:SF1">
    <property type="entry name" value="UDP-N-ACETYLMURAMOYLALANINE--D-GLUTAMATE LIGASE"/>
    <property type="match status" value="1"/>
</dbReference>